<reference evidence="1 2" key="1">
    <citation type="submission" date="2017-09" db="EMBL/GenBank/DDBJ databases">
        <title>Bacterial strain isolated from the female urinary microbiota.</title>
        <authorList>
            <person name="Thomas-White K."/>
            <person name="Kumar N."/>
            <person name="Forster S."/>
            <person name="Putonti C."/>
            <person name="Lawley T."/>
            <person name="Wolfe A.J."/>
        </authorList>
    </citation>
    <scope>NUCLEOTIDE SEQUENCE [LARGE SCALE GENOMIC DNA]</scope>
    <source>
        <strain evidence="1 2">UMB1301</strain>
    </source>
</reference>
<dbReference type="Proteomes" id="UP000235598">
    <property type="component" value="Unassembled WGS sequence"/>
</dbReference>
<gene>
    <name evidence="1" type="ORF">CJ199_11925</name>
</gene>
<evidence type="ECO:0000313" key="2">
    <source>
        <dbReference type="Proteomes" id="UP000235598"/>
    </source>
</evidence>
<proteinExistence type="predicted"/>
<evidence type="ECO:0000313" key="1">
    <source>
        <dbReference type="EMBL" id="PMD04464.1"/>
    </source>
</evidence>
<feature type="non-terminal residue" evidence="1">
    <location>
        <position position="73"/>
    </location>
</feature>
<dbReference type="EMBL" id="PNHK01000046">
    <property type="protein sequence ID" value="PMD04464.1"/>
    <property type="molecule type" value="Genomic_DNA"/>
</dbReference>
<dbReference type="RefSeq" id="WP_180965419.1">
    <property type="nucleotide sequence ID" value="NZ_PNHK01000046.1"/>
</dbReference>
<comment type="caution">
    <text evidence="1">The sequence shown here is derived from an EMBL/GenBank/DDBJ whole genome shotgun (WGS) entry which is preliminary data.</text>
</comment>
<sequence length="73" mass="8331">MRECPRCTSQGIADAGQSVPALALRKVLAMVNRDEARISDRDDDRRQRSFEIRALADIDKSTAQRVWYTDGYD</sequence>
<protein>
    <submittedName>
        <fullName evidence="1">Uncharacterized protein</fullName>
    </submittedName>
</protein>
<organism evidence="1 2">
    <name type="scientific">Brevibacterium paucivorans</name>
    <dbReference type="NCBI Taxonomy" id="170994"/>
    <lineage>
        <taxon>Bacteria</taxon>
        <taxon>Bacillati</taxon>
        <taxon>Actinomycetota</taxon>
        <taxon>Actinomycetes</taxon>
        <taxon>Micrococcales</taxon>
        <taxon>Brevibacteriaceae</taxon>
        <taxon>Brevibacterium</taxon>
    </lineage>
</organism>
<dbReference type="AlphaFoldDB" id="A0A2N6VK44"/>
<name>A0A2N6VK44_9MICO</name>
<accession>A0A2N6VK44</accession>